<reference evidence="11" key="1">
    <citation type="submission" date="2017-01" db="EMBL/GenBank/DDBJ databases">
        <authorList>
            <person name="Varghese N."/>
            <person name="Submissions S."/>
        </authorList>
    </citation>
    <scope>NUCLEOTIDE SEQUENCE [LARGE SCALE GENOMIC DNA]</scope>
    <source>
        <strain evidence="11">DSM 23127</strain>
    </source>
</reference>
<dbReference type="InterPro" id="IPR017583">
    <property type="entry name" value="Tagatose/fructose_Pkinase"/>
</dbReference>
<dbReference type="InterPro" id="IPR011611">
    <property type="entry name" value="PfkB_dom"/>
</dbReference>
<evidence type="ECO:0000256" key="7">
    <source>
        <dbReference type="PIRNR" id="PIRNR000535"/>
    </source>
</evidence>
<dbReference type="FunFam" id="3.40.1190.20:FF:000001">
    <property type="entry name" value="Phosphofructokinase"/>
    <property type="match status" value="1"/>
</dbReference>
<comment type="pathway">
    <text evidence="7">Carbohydrate metabolism; D-tagatose 6-phosphate degradation; D-glyceraldehyde 3-phosphate and glycerone phosphate from D-tagatose 6-phosphate: step 1/2.</text>
</comment>
<accession>A0A1N7J294</accession>
<dbReference type="STRING" id="570947.SAMN05421687_103224"/>
<dbReference type="GO" id="GO:0009024">
    <property type="term" value="F:tagatose-6-phosphate kinase activity"/>
    <property type="evidence" value="ECO:0007669"/>
    <property type="project" value="UniProtKB-EC"/>
</dbReference>
<evidence type="ECO:0000256" key="2">
    <source>
        <dbReference type="ARBA" id="ARBA00022679"/>
    </source>
</evidence>
<evidence type="ECO:0000313" key="10">
    <source>
        <dbReference type="EMBL" id="SIS43414.1"/>
    </source>
</evidence>
<dbReference type="InterPro" id="IPR022463">
    <property type="entry name" value="1-PFruKinase"/>
</dbReference>
<dbReference type="EMBL" id="FTOC01000003">
    <property type="protein sequence ID" value="SIS43414.1"/>
    <property type="molecule type" value="Genomic_DNA"/>
</dbReference>
<evidence type="ECO:0000313" key="11">
    <source>
        <dbReference type="Proteomes" id="UP000187608"/>
    </source>
</evidence>
<evidence type="ECO:0000256" key="6">
    <source>
        <dbReference type="ARBA" id="ARBA00047745"/>
    </source>
</evidence>
<dbReference type="GO" id="GO:2001059">
    <property type="term" value="P:D-tagatose 6-phosphate catabolic process"/>
    <property type="evidence" value="ECO:0007669"/>
    <property type="project" value="UniProtKB-UniPathway"/>
</dbReference>
<dbReference type="PROSITE" id="PS00584">
    <property type="entry name" value="PFKB_KINASES_2"/>
    <property type="match status" value="1"/>
</dbReference>
<dbReference type="PIRSF" id="PIRSF000535">
    <property type="entry name" value="1PFK/6PFK/LacC"/>
    <property type="match status" value="1"/>
</dbReference>
<gene>
    <name evidence="10" type="ORF">SAMN05421687_103224</name>
</gene>
<dbReference type="Proteomes" id="UP000187608">
    <property type="component" value="Unassembled WGS sequence"/>
</dbReference>
<dbReference type="PANTHER" id="PTHR46566:SF1">
    <property type="entry name" value="1-PHOSPHOFRUCTOKINASE"/>
    <property type="match status" value="1"/>
</dbReference>
<dbReference type="GO" id="GO:0005988">
    <property type="term" value="P:lactose metabolic process"/>
    <property type="evidence" value="ECO:0007669"/>
    <property type="project" value="UniProtKB-KW"/>
</dbReference>
<organism evidence="10 11">
    <name type="scientific">Salimicrobium flavidum</name>
    <dbReference type="NCBI Taxonomy" id="570947"/>
    <lineage>
        <taxon>Bacteria</taxon>
        <taxon>Bacillati</taxon>
        <taxon>Bacillota</taxon>
        <taxon>Bacilli</taxon>
        <taxon>Bacillales</taxon>
        <taxon>Bacillaceae</taxon>
        <taxon>Salimicrobium</taxon>
    </lineage>
</organism>
<dbReference type="RefSeq" id="WP_076557802.1">
    <property type="nucleotide sequence ID" value="NZ_FTOC01000003.1"/>
</dbReference>
<feature type="domain" description="Carbohydrate kinase PfkB" evidence="9">
    <location>
        <begin position="6"/>
        <end position="282"/>
    </location>
</feature>
<dbReference type="AlphaFoldDB" id="A0A1N7J294"/>
<dbReference type="GO" id="GO:0008662">
    <property type="term" value="F:1-phosphofructokinase activity"/>
    <property type="evidence" value="ECO:0007669"/>
    <property type="project" value="UniProtKB-UniRule"/>
</dbReference>
<sequence>MIYTLTLNPSIDYTMHVKGFEPGGLTRATDTAYYPGGKGINVSRVLSRLDIPSTALGFIGGFTGEFIRRSLHEEEVEEAFIETGQPTRINVKLKDKTESEINGPGPELTEPLQNRLLEQLDNLTSNDRLLIAGSIPSSLPKDFYRKIAEKSKDKNIPLAVDTSGSALKELLAYHPYLIKPNKHELEELFGVTIDSKEETAGYAEKLVQNGCRHVLVSLGGDGAIYANESVTLFADAPSGTVINTVGAGDSMVAGFLAAKEKQLDEEEIFRTSVACGSATAFDKDLCTKEGVQSLYDSIKIYQGGK</sequence>
<dbReference type="NCBIfam" id="TIGR03168">
    <property type="entry name" value="1-PFK"/>
    <property type="match status" value="1"/>
</dbReference>
<dbReference type="Gene3D" id="3.40.1190.20">
    <property type="match status" value="1"/>
</dbReference>
<keyword evidence="5 7" id="KW-0067">ATP-binding</keyword>
<keyword evidence="2 7" id="KW-0808">Transferase</keyword>
<dbReference type="EC" id="2.7.1.144" evidence="7"/>
<dbReference type="UniPathway" id="UPA00704">
    <property type="reaction ID" value="UER00715"/>
</dbReference>
<evidence type="ECO:0000256" key="5">
    <source>
        <dbReference type="ARBA" id="ARBA00022840"/>
    </source>
</evidence>
<evidence type="ECO:0000259" key="9">
    <source>
        <dbReference type="Pfam" id="PF00294"/>
    </source>
</evidence>
<comment type="catalytic activity">
    <reaction evidence="6 8">
        <text>beta-D-fructose 1-phosphate + ATP = beta-D-fructose 1,6-bisphosphate + ADP + H(+)</text>
        <dbReference type="Rhea" id="RHEA:14213"/>
        <dbReference type="ChEBI" id="CHEBI:15378"/>
        <dbReference type="ChEBI" id="CHEBI:30616"/>
        <dbReference type="ChEBI" id="CHEBI:32966"/>
        <dbReference type="ChEBI" id="CHEBI:138881"/>
        <dbReference type="ChEBI" id="CHEBI:456216"/>
        <dbReference type="EC" id="2.7.1.56"/>
    </reaction>
</comment>
<comment type="similarity">
    <text evidence="7">Belongs to the carbohydrate kinase PfkB family. LacC subfamily.</text>
</comment>
<dbReference type="Pfam" id="PF00294">
    <property type="entry name" value="PfkB"/>
    <property type="match status" value="1"/>
</dbReference>
<evidence type="ECO:0000256" key="4">
    <source>
        <dbReference type="ARBA" id="ARBA00022777"/>
    </source>
</evidence>
<dbReference type="GO" id="GO:0005524">
    <property type="term" value="F:ATP binding"/>
    <property type="evidence" value="ECO:0007669"/>
    <property type="project" value="UniProtKB-UniRule"/>
</dbReference>
<dbReference type="NCBIfam" id="TIGR03828">
    <property type="entry name" value="pfkB"/>
    <property type="match status" value="1"/>
</dbReference>
<keyword evidence="11" id="KW-1185">Reference proteome</keyword>
<dbReference type="InterPro" id="IPR029056">
    <property type="entry name" value="Ribokinase-like"/>
</dbReference>
<dbReference type="GO" id="GO:0016052">
    <property type="term" value="P:carbohydrate catabolic process"/>
    <property type="evidence" value="ECO:0007669"/>
    <property type="project" value="UniProtKB-ARBA"/>
</dbReference>
<dbReference type="SUPFAM" id="SSF53613">
    <property type="entry name" value="Ribokinase-like"/>
    <property type="match status" value="1"/>
</dbReference>
<comment type="catalytic activity">
    <reaction evidence="7">
        <text>D-tagatofuranose 6-phosphate + ATP = D-tagatofuranose 1,6-bisphosphate + ADP + H(+)</text>
        <dbReference type="Rhea" id="RHEA:12420"/>
        <dbReference type="ChEBI" id="CHEBI:15378"/>
        <dbReference type="ChEBI" id="CHEBI:30616"/>
        <dbReference type="ChEBI" id="CHEBI:58694"/>
        <dbReference type="ChEBI" id="CHEBI:58695"/>
        <dbReference type="ChEBI" id="CHEBI:456216"/>
        <dbReference type="EC" id="2.7.1.144"/>
    </reaction>
</comment>
<proteinExistence type="inferred from homology"/>
<dbReference type="InterPro" id="IPR002173">
    <property type="entry name" value="Carboh/pur_kinase_PfkB_CS"/>
</dbReference>
<protein>
    <recommendedName>
        <fullName evidence="7">Tagatose-6-phosphate kinase</fullName>
        <ecNumber evidence="7">2.7.1.144</ecNumber>
    </recommendedName>
</protein>
<comment type="similarity">
    <text evidence="1">Belongs to the carbohydrate kinase pfkB family.</text>
</comment>
<evidence type="ECO:0000256" key="1">
    <source>
        <dbReference type="ARBA" id="ARBA00005380"/>
    </source>
</evidence>
<dbReference type="OrthoDB" id="9801219at2"/>
<dbReference type="GO" id="GO:0005829">
    <property type="term" value="C:cytosol"/>
    <property type="evidence" value="ECO:0007669"/>
    <property type="project" value="TreeGrafter"/>
</dbReference>
<keyword evidence="7" id="KW-0423">Lactose metabolism</keyword>
<evidence type="ECO:0000256" key="8">
    <source>
        <dbReference type="RuleBase" id="RU369061"/>
    </source>
</evidence>
<dbReference type="CDD" id="cd01164">
    <property type="entry name" value="FruK_PfkB_like"/>
    <property type="match status" value="1"/>
</dbReference>
<dbReference type="GO" id="GO:0044281">
    <property type="term" value="P:small molecule metabolic process"/>
    <property type="evidence" value="ECO:0007669"/>
    <property type="project" value="UniProtKB-ARBA"/>
</dbReference>
<keyword evidence="4 8" id="KW-0418">Kinase</keyword>
<evidence type="ECO:0000256" key="3">
    <source>
        <dbReference type="ARBA" id="ARBA00022741"/>
    </source>
</evidence>
<name>A0A1N7J294_9BACI</name>
<comment type="function">
    <text evidence="8">Catalyzes the ATP-dependent phosphorylation of fructose-l-phosphate to fructose-l,6-bisphosphate.</text>
</comment>
<keyword evidence="3 7" id="KW-0547">Nucleotide-binding</keyword>
<dbReference type="PANTHER" id="PTHR46566">
    <property type="entry name" value="1-PHOSPHOFRUCTOKINASE-RELATED"/>
    <property type="match status" value="1"/>
</dbReference>